<accession>A0A212K5I1</accession>
<dbReference type="AlphaFoldDB" id="A0A212K5I1"/>
<sequence>MPTAAATAIAPDDPVLATAFAAEMLRQMRAADHYGVRDGWPPHRVLDPFVLTLDRRRAMPTVGDPDDKVVARVRAFYNGIAAMIEAECGLIAVPLVSLSPEGFGRALISVGKLIVVDKILRDVHRFGFSSLSKMKDEADAHLSVALALIGRYPAVAGL</sequence>
<dbReference type="PIRSF" id="PIRSF005788">
    <property type="entry name" value="NifK"/>
    <property type="match status" value="1"/>
</dbReference>
<name>A0A212K5I1_9PROT</name>
<evidence type="ECO:0000313" key="1">
    <source>
        <dbReference type="EMBL" id="SBW06755.1"/>
    </source>
</evidence>
<protein>
    <recommendedName>
        <fullName evidence="2">Nitrogen fixation protein</fullName>
    </recommendedName>
</protein>
<proteinExistence type="predicted"/>
<organism evidence="1">
    <name type="scientific">uncultured Alphaproteobacteria bacterium</name>
    <dbReference type="NCBI Taxonomy" id="91750"/>
    <lineage>
        <taxon>Bacteria</taxon>
        <taxon>Pseudomonadati</taxon>
        <taxon>Pseudomonadota</taxon>
        <taxon>Alphaproteobacteria</taxon>
        <taxon>environmental samples</taxon>
    </lineage>
</organism>
<dbReference type="Pfam" id="PF03270">
    <property type="entry name" value="DUF269"/>
    <property type="match status" value="1"/>
</dbReference>
<dbReference type="Gene3D" id="1.10.3100.20">
    <property type="entry name" value="Protein of unknown function DUF269"/>
    <property type="match status" value="1"/>
</dbReference>
<reference evidence="1" key="1">
    <citation type="submission" date="2016-04" db="EMBL/GenBank/DDBJ databases">
        <authorList>
            <person name="Evans L.H."/>
            <person name="Alamgir A."/>
            <person name="Owens N."/>
            <person name="Weber N.D."/>
            <person name="Virtaneva K."/>
            <person name="Barbian K."/>
            <person name="Babar A."/>
            <person name="Rosenke K."/>
        </authorList>
    </citation>
    <scope>NUCLEOTIDE SEQUENCE</scope>
    <source>
        <strain evidence="1">86</strain>
    </source>
</reference>
<dbReference type="NCBIfam" id="TIGR02935">
    <property type="entry name" value="NifX-associated nitrogen fixation protein"/>
    <property type="match status" value="1"/>
</dbReference>
<dbReference type="InterPro" id="IPR004952">
    <property type="entry name" value="NifX-assoc_nitrogen_fix"/>
</dbReference>
<evidence type="ECO:0008006" key="2">
    <source>
        <dbReference type="Google" id="ProtNLM"/>
    </source>
</evidence>
<gene>
    <name evidence="1" type="ORF">KL86APRO_12149</name>
</gene>
<dbReference type="EMBL" id="FLUO01000001">
    <property type="protein sequence ID" value="SBW06755.1"/>
    <property type="molecule type" value="Genomic_DNA"/>
</dbReference>